<evidence type="ECO:0000256" key="4">
    <source>
        <dbReference type="RuleBase" id="RU000662"/>
    </source>
</evidence>
<sequence length="220" mass="24328">MAKNVLVKGVPRHSKSSQYRRKGLQYIKNKTTTPKKSIVNKNGGKWYSTVDISGRKLAKKGRGTAVLRKSITKGTVLILLAGRHVGKRVIFLKQLPSGLLLVTGPYHINGVPLRRVDQAYVIATSTKVDLKGVSLPDDFSEELVCRPKAKTVGGKSEKAFFATKKKGRHAFPKPTDARIAASKAVDAQVLERVNKVPYLKEYLARGFSLDNGDYPHLMQF</sequence>
<name>A0A0L0DFB2_THETB</name>
<feature type="region of interest" description="Disordered" evidence="5">
    <location>
        <begin position="1"/>
        <end position="20"/>
    </location>
</feature>
<dbReference type="CDD" id="cd13156">
    <property type="entry name" value="KOW_RPL6"/>
    <property type="match status" value="1"/>
</dbReference>
<keyword evidence="7" id="KW-1185">Reference proteome</keyword>
<gene>
    <name evidence="6" type="ORF">AMSG_07015</name>
</gene>
<dbReference type="InterPro" id="IPR049633">
    <property type="entry name" value="Ribosomal_eL6_CS"/>
</dbReference>
<dbReference type="GO" id="GO:0003723">
    <property type="term" value="F:RNA binding"/>
    <property type="evidence" value="ECO:0007669"/>
    <property type="project" value="TreeGrafter"/>
</dbReference>
<dbReference type="Pfam" id="PF01159">
    <property type="entry name" value="Ribosomal_L6e"/>
    <property type="match status" value="1"/>
</dbReference>
<feature type="compositionally biased region" description="Basic residues" evidence="5">
    <location>
        <begin position="10"/>
        <end position="20"/>
    </location>
</feature>
<comment type="similarity">
    <text evidence="1 4">Belongs to the eukaryotic ribosomal protein eL6 family.</text>
</comment>
<dbReference type="PANTHER" id="PTHR10715">
    <property type="entry name" value="60S RIBOSOMAL PROTEIN L6"/>
    <property type="match status" value="1"/>
</dbReference>
<dbReference type="GO" id="GO:0000027">
    <property type="term" value="P:ribosomal large subunit assembly"/>
    <property type="evidence" value="ECO:0007669"/>
    <property type="project" value="TreeGrafter"/>
</dbReference>
<dbReference type="STRING" id="461836.A0A0L0DFB2"/>
<dbReference type="OrthoDB" id="2436667at2759"/>
<protein>
    <recommendedName>
        <fullName evidence="4">60S ribosomal protein L6</fullName>
    </recommendedName>
</protein>
<dbReference type="FunFam" id="2.30.30.30:FF:000014">
    <property type="entry name" value="60S ribosomal protein L6"/>
    <property type="match status" value="1"/>
</dbReference>
<evidence type="ECO:0000313" key="7">
    <source>
        <dbReference type="Proteomes" id="UP000054408"/>
    </source>
</evidence>
<evidence type="ECO:0000256" key="3">
    <source>
        <dbReference type="ARBA" id="ARBA00023274"/>
    </source>
</evidence>
<dbReference type="InterPro" id="IPR000915">
    <property type="entry name" value="60S_ribosomal_eL6"/>
</dbReference>
<dbReference type="GeneID" id="25566054"/>
<evidence type="ECO:0000256" key="5">
    <source>
        <dbReference type="SAM" id="MobiDB-lite"/>
    </source>
</evidence>
<dbReference type="GO" id="GO:0003735">
    <property type="term" value="F:structural constituent of ribosome"/>
    <property type="evidence" value="ECO:0007669"/>
    <property type="project" value="InterPro"/>
</dbReference>
<dbReference type="Gene3D" id="2.30.30.30">
    <property type="match status" value="1"/>
</dbReference>
<dbReference type="Proteomes" id="UP000054408">
    <property type="component" value="Unassembled WGS sequence"/>
</dbReference>
<dbReference type="SUPFAM" id="SSF50104">
    <property type="entry name" value="Translation proteins SH3-like domain"/>
    <property type="match status" value="1"/>
</dbReference>
<keyword evidence="3 4" id="KW-0687">Ribonucleoprotein</keyword>
<dbReference type="eggNOG" id="KOG1694">
    <property type="taxonomic scope" value="Eukaryota"/>
</dbReference>
<dbReference type="OMA" id="FPCHEKK"/>
<dbReference type="InterPro" id="IPR041997">
    <property type="entry name" value="Ribosomal_eL6_KOW"/>
</dbReference>
<evidence type="ECO:0000313" key="6">
    <source>
        <dbReference type="EMBL" id="KNC51037.1"/>
    </source>
</evidence>
<accession>A0A0L0DFB2</accession>
<dbReference type="RefSeq" id="XP_013756504.1">
    <property type="nucleotide sequence ID" value="XM_013901050.1"/>
</dbReference>
<evidence type="ECO:0000256" key="2">
    <source>
        <dbReference type="ARBA" id="ARBA00022980"/>
    </source>
</evidence>
<dbReference type="GO" id="GO:0002181">
    <property type="term" value="P:cytoplasmic translation"/>
    <property type="evidence" value="ECO:0007669"/>
    <property type="project" value="TreeGrafter"/>
</dbReference>
<dbReference type="EMBL" id="GL349464">
    <property type="protein sequence ID" value="KNC51037.1"/>
    <property type="molecule type" value="Genomic_DNA"/>
</dbReference>
<dbReference type="PANTHER" id="PTHR10715:SF0">
    <property type="entry name" value="LARGE RIBOSOMAL SUBUNIT PROTEIN EL6"/>
    <property type="match status" value="1"/>
</dbReference>
<organism evidence="6 7">
    <name type="scientific">Thecamonas trahens ATCC 50062</name>
    <dbReference type="NCBI Taxonomy" id="461836"/>
    <lineage>
        <taxon>Eukaryota</taxon>
        <taxon>Apusozoa</taxon>
        <taxon>Apusomonadida</taxon>
        <taxon>Apusomonadidae</taxon>
        <taxon>Thecamonas</taxon>
    </lineage>
</organism>
<dbReference type="InterPro" id="IPR014722">
    <property type="entry name" value="Rib_uL2_dom2"/>
</dbReference>
<keyword evidence="2 4" id="KW-0689">Ribosomal protein</keyword>
<dbReference type="GO" id="GO:0022625">
    <property type="term" value="C:cytosolic large ribosomal subunit"/>
    <property type="evidence" value="ECO:0007669"/>
    <property type="project" value="TreeGrafter"/>
</dbReference>
<reference evidence="6 7" key="1">
    <citation type="submission" date="2010-05" db="EMBL/GenBank/DDBJ databases">
        <title>The Genome Sequence of Thecamonas trahens ATCC 50062.</title>
        <authorList>
            <consortium name="The Broad Institute Genome Sequencing Platform"/>
            <person name="Russ C."/>
            <person name="Cuomo C."/>
            <person name="Shea T."/>
            <person name="Young S.K."/>
            <person name="Zeng Q."/>
            <person name="Koehrsen M."/>
            <person name="Haas B."/>
            <person name="Borodovsky M."/>
            <person name="Guigo R."/>
            <person name="Alvarado L."/>
            <person name="Berlin A."/>
            <person name="Bochicchio J."/>
            <person name="Borenstein D."/>
            <person name="Chapman S."/>
            <person name="Chen Z."/>
            <person name="Freedman E."/>
            <person name="Gellesch M."/>
            <person name="Goldberg J."/>
            <person name="Griggs A."/>
            <person name="Gujja S."/>
            <person name="Heilman E."/>
            <person name="Heiman D."/>
            <person name="Hepburn T."/>
            <person name="Howarth C."/>
            <person name="Jen D."/>
            <person name="Larson L."/>
            <person name="Mehta T."/>
            <person name="Park D."/>
            <person name="Pearson M."/>
            <person name="Roberts A."/>
            <person name="Saif S."/>
            <person name="Shenoy N."/>
            <person name="Sisk P."/>
            <person name="Stolte C."/>
            <person name="Sykes S."/>
            <person name="Thomson T."/>
            <person name="Walk T."/>
            <person name="White J."/>
            <person name="Yandava C."/>
            <person name="Burger G."/>
            <person name="Gray M.W."/>
            <person name="Holland P.W.H."/>
            <person name="King N."/>
            <person name="Lang F.B.F."/>
            <person name="Roger A.J."/>
            <person name="Ruiz-Trillo I."/>
            <person name="Lander E."/>
            <person name="Nusbaum C."/>
        </authorList>
    </citation>
    <scope>NUCLEOTIDE SEQUENCE [LARGE SCALE GENOMIC DNA]</scope>
    <source>
        <strain evidence="6 7">ATCC 50062</strain>
    </source>
</reference>
<dbReference type="AlphaFoldDB" id="A0A0L0DFB2"/>
<dbReference type="PROSITE" id="PS01170">
    <property type="entry name" value="RIBOSOMAL_L6E"/>
    <property type="match status" value="1"/>
</dbReference>
<proteinExistence type="inferred from homology"/>
<evidence type="ECO:0000256" key="1">
    <source>
        <dbReference type="ARBA" id="ARBA00010592"/>
    </source>
</evidence>
<dbReference type="InterPro" id="IPR008991">
    <property type="entry name" value="Translation_prot_SH3-like_sf"/>
</dbReference>